<evidence type="ECO:0000313" key="10">
    <source>
        <dbReference type="Proteomes" id="UP000634672"/>
    </source>
</evidence>
<evidence type="ECO:0000259" key="8">
    <source>
        <dbReference type="PROSITE" id="PS50928"/>
    </source>
</evidence>
<keyword evidence="3" id="KW-1003">Cell membrane</keyword>
<feature type="transmembrane region" description="Helical" evidence="7">
    <location>
        <begin position="230"/>
        <end position="251"/>
    </location>
</feature>
<keyword evidence="6 7" id="KW-0472">Membrane</keyword>
<feature type="domain" description="ABC transmembrane type-1" evidence="8">
    <location>
        <begin position="93"/>
        <end position="311"/>
    </location>
</feature>
<evidence type="ECO:0000256" key="2">
    <source>
        <dbReference type="ARBA" id="ARBA00022448"/>
    </source>
</evidence>
<protein>
    <submittedName>
        <fullName evidence="9">Sugar ABC transporter permease</fullName>
    </submittedName>
</protein>
<evidence type="ECO:0000256" key="4">
    <source>
        <dbReference type="ARBA" id="ARBA00022692"/>
    </source>
</evidence>
<feature type="transmembrane region" description="Helical" evidence="7">
    <location>
        <begin position="292"/>
        <end position="312"/>
    </location>
</feature>
<dbReference type="PANTHER" id="PTHR43227:SF11">
    <property type="entry name" value="BLL4140 PROTEIN"/>
    <property type="match status" value="1"/>
</dbReference>
<reference evidence="9 10" key="1">
    <citation type="submission" date="2020-08" db="EMBL/GenBank/DDBJ databases">
        <title>Genome public.</title>
        <authorList>
            <person name="Liu C."/>
            <person name="Sun Q."/>
        </authorList>
    </citation>
    <scope>NUCLEOTIDE SEQUENCE [LARGE SCALE GENOMIC DNA]</scope>
    <source>
        <strain evidence="9 10">NSJ-66</strain>
    </source>
</reference>
<organism evidence="9 10">
    <name type="scientific">Hungatella hominis</name>
    <dbReference type="NCBI Taxonomy" id="2763050"/>
    <lineage>
        <taxon>Bacteria</taxon>
        <taxon>Bacillati</taxon>
        <taxon>Bacillota</taxon>
        <taxon>Clostridia</taxon>
        <taxon>Lachnospirales</taxon>
        <taxon>Lachnospiraceae</taxon>
        <taxon>Hungatella</taxon>
    </lineage>
</organism>
<evidence type="ECO:0000256" key="7">
    <source>
        <dbReference type="RuleBase" id="RU363032"/>
    </source>
</evidence>
<proteinExistence type="inferred from homology"/>
<dbReference type="Proteomes" id="UP000634672">
    <property type="component" value="Unassembled WGS sequence"/>
</dbReference>
<feature type="transmembrane region" description="Helical" evidence="7">
    <location>
        <begin position="97"/>
        <end position="118"/>
    </location>
</feature>
<evidence type="ECO:0000256" key="6">
    <source>
        <dbReference type="ARBA" id="ARBA00023136"/>
    </source>
</evidence>
<comment type="subcellular location">
    <subcellularLocation>
        <location evidence="1 7">Cell membrane</location>
        <topology evidence="1 7">Multi-pass membrane protein</topology>
    </subcellularLocation>
</comment>
<evidence type="ECO:0000256" key="5">
    <source>
        <dbReference type="ARBA" id="ARBA00022989"/>
    </source>
</evidence>
<dbReference type="RefSeq" id="WP_187022805.1">
    <property type="nucleotide sequence ID" value="NZ_JACOPB010000008.1"/>
</dbReference>
<comment type="similarity">
    <text evidence="7">Belongs to the binding-protein-dependent transport system permease family.</text>
</comment>
<dbReference type="PROSITE" id="PS50928">
    <property type="entry name" value="ABC_TM1"/>
    <property type="match status" value="1"/>
</dbReference>
<dbReference type="PANTHER" id="PTHR43227">
    <property type="entry name" value="BLL4140 PROTEIN"/>
    <property type="match status" value="1"/>
</dbReference>
<accession>A0ABR7H9K9</accession>
<evidence type="ECO:0000256" key="3">
    <source>
        <dbReference type="ARBA" id="ARBA00022475"/>
    </source>
</evidence>
<keyword evidence="10" id="KW-1185">Reference proteome</keyword>
<dbReference type="Pfam" id="PF00528">
    <property type="entry name" value="BPD_transp_1"/>
    <property type="match status" value="1"/>
</dbReference>
<dbReference type="InterPro" id="IPR050809">
    <property type="entry name" value="UgpAE/MalFG_permease"/>
</dbReference>
<comment type="caution">
    <text evidence="9">The sequence shown here is derived from an EMBL/GenBank/DDBJ whole genome shotgun (WGS) entry which is preliminary data.</text>
</comment>
<evidence type="ECO:0000313" key="9">
    <source>
        <dbReference type="EMBL" id="MBC5709833.1"/>
    </source>
</evidence>
<dbReference type="CDD" id="cd06261">
    <property type="entry name" value="TM_PBP2"/>
    <property type="match status" value="1"/>
</dbReference>
<dbReference type="InterPro" id="IPR000515">
    <property type="entry name" value="MetI-like"/>
</dbReference>
<feature type="transmembrane region" description="Helical" evidence="7">
    <location>
        <begin position="130"/>
        <end position="153"/>
    </location>
</feature>
<name>A0ABR7H9K9_9FIRM</name>
<feature type="transmembrane region" description="Helical" evidence="7">
    <location>
        <begin position="32"/>
        <end position="51"/>
    </location>
</feature>
<keyword evidence="5 7" id="KW-1133">Transmembrane helix</keyword>
<evidence type="ECO:0000256" key="1">
    <source>
        <dbReference type="ARBA" id="ARBA00004651"/>
    </source>
</evidence>
<keyword evidence="2 7" id="KW-0813">Transport</keyword>
<sequence length="324" mass="36432">MAGKKKGGAALPPRRKKGSLSQRFVKDIRRNWILYLLLLPGLLSLILFKIGPVGGMVIAFEKFSAFQGILGSKWVGLDNFKRIFADPYIPKVFMNTIILAVLTIVVVFPIPIIFSLFLNEIRQKWVRSTVQSLSFLPYFISAAVMVSILYTILSPSSGIVNNIIRSLGGSSVNFMAKPGWFRPLYVILEIWQTFGYSAIIYIAAMMNIDPSLYEAAEVDGANRWDKMLRITLPCISTSIIVMLIISVGNIFTVNLDRILLMYNSSVYDTADVIQTYVYRIAFESKGFPDYSYGTAVNILKSVIAFVMVSFVNKMADRFAETRLF</sequence>
<dbReference type="EMBL" id="JACOPB010000008">
    <property type="protein sequence ID" value="MBC5709833.1"/>
    <property type="molecule type" value="Genomic_DNA"/>
</dbReference>
<feature type="transmembrane region" description="Helical" evidence="7">
    <location>
        <begin position="184"/>
        <end position="204"/>
    </location>
</feature>
<keyword evidence="4 7" id="KW-0812">Transmembrane</keyword>
<dbReference type="InterPro" id="IPR035906">
    <property type="entry name" value="MetI-like_sf"/>
</dbReference>
<dbReference type="Gene3D" id="1.10.3720.10">
    <property type="entry name" value="MetI-like"/>
    <property type="match status" value="1"/>
</dbReference>
<dbReference type="SUPFAM" id="SSF161098">
    <property type="entry name" value="MetI-like"/>
    <property type="match status" value="1"/>
</dbReference>
<gene>
    <name evidence="9" type="ORF">H8S75_17895</name>
</gene>